<protein>
    <submittedName>
        <fullName evidence="1">Uncharacterized protein</fullName>
    </submittedName>
</protein>
<dbReference type="EMBL" id="AP022560">
    <property type="protein sequence ID" value="BBX04308.1"/>
    <property type="molecule type" value="Genomic_DNA"/>
</dbReference>
<dbReference type="AlphaFoldDB" id="A0AAD1M8P3"/>
<dbReference type="Proteomes" id="UP000466681">
    <property type="component" value="Chromosome"/>
</dbReference>
<accession>A0AAD1M8P3</accession>
<proteinExistence type="predicted"/>
<name>A0AAD1M8P3_9MYCO</name>
<organism evidence="1 2">
    <name type="scientific">Mycolicibacterium moriokaense</name>
    <dbReference type="NCBI Taxonomy" id="39691"/>
    <lineage>
        <taxon>Bacteria</taxon>
        <taxon>Bacillati</taxon>
        <taxon>Actinomycetota</taxon>
        <taxon>Actinomycetes</taxon>
        <taxon>Mycobacteriales</taxon>
        <taxon>Mycobacteriaceae</taxon>
        <taxon>Mycolicibacterium</taxon>
    </lineage>
</organism>
<keyword evidence="2" id="KW-1185">Reference proteome</keyword>
<sequence>MSRAARKTRRRKRRVEARTPTVTVADWYRAMLTGAIPAPATPTYEEYLAYAAS</sequence>
<evidence type="ECO:0000313" key="2">
    <source>
        <dbReference type="Proteomes" id="UP000466681"/>
    </source>
</evidence>
<evidence type="ECO:0000313" key="1">
    <source>
        <dbReference type="EMBL" id="BBX04308.1"/>
    </source>
</evidence>
<dbReference type="RefSeq" id="WP_163658210.1">
    <property type="nucleotide sequence ID" value="NZ_AP022560.1"/>
</dbReference>
<gene>
    <name evidence="1" type="ORF">MMOR_52440</name>
</gene>
<dbReference type="KEGG" id="mmor:MMOR_52440"/>
<reference evidence="1 2" key="1">
    <citation type="journal article" date="2019" name="Emerg. Microbes Infect.">
        <title>Comprehensive subspecies identification of 175 nontuberculous mycobacteria species based on 7547 genomic profiles.</title>
        <authorList>
            <person name="Matsumoto Y."/>
            <person name="Kinjo T."/>
            <person name="Motooka D."/>
            <person name="Nabeya D."/>
            <person name="Jung N."/>
            <person name="Uechi K."/>
            <person name="Horii T."/>
            <person name="Iida T."/>
            <person name="Fujita J."/>
            <person name="Nakamura S."/>
        </authorList>
    </citation>
    <scope>NUCLEOTIDE SEQUENCE [LARGE SCALE GENOMIC DNA]</scope>
    <source>
        <strain evidence="1 2">JCM 6375</strain>
    </source>
</reference>